<dbReference type="PANTHER" id="PTHR11806">
    <property type="entry name" value="GLUCOSE INHIBITED DIVISION PROTEIN A"/>
    <property type="match status" value="1"/>
</dbReference>
<dbReference type="GO" id="GO:0030488">
    <property type="term" value="P:tRNA methylation"/>
    <property type="evidence" value="ECO:0007669"/>
    <property type="project" value="TreeGrafter"/>
</dbReference>
<evidence type="ECO:0000256" key="1">
    <source>
        <dbReference type="ARBA" id="ARBA00001974"/>
    </source>
</evidence>
<protein>
    <recommendedName>
        <fullName evidence="4 11">tRNA uridine 5-carboxymethylaminomethyl modification enzyme MnmG</fullName>
    </recommendedName>
    <alternativeName>
        <fullName evidence="10 11">Glucose-inhibited division protein A</fullName>
    </alternativeName>
</protein>
<keyword evidence="6 11" id="KW-0819">tRNA processing</keyword>
<dbReference type="InterPro" id="IPR020595">
    <property type="entry name" value="MnmG-rel_CS"/>
</dbReference>
<evidence type="ECO:0000256" key="8">
    <source>
        <dbReference type="ARBA" id="ARBA00023027"/>
    </source>
</evidence>
<dbReference type="AlphaFoldDB" id="A0A286RGI3"/>
<dbReference type="SMART" id="SM01228">
    <property type="entry name" value="GIDA_assoc_3"/>
    <property type="match status" value="1"/>
</dbReference>
<keyword evidence="11" id="KW-0963">Cytoplasm</keyword>
<evidence type="ECO:0000256" key="11">
    <source>
        <dbReference type="HAMAP-Rule" id="MF_00129"/>
    </source>
</evidence>
<dbReference type="InterPro" id="IPR047001">
    <property type="entry name" value="MnmG_C_subdom"/>
</dbReference>
<dbReference type="OrthoDB" id="9815560at2"/>
<feature type="binding site" evidence="11">
    <location>
        <begin position="277"/>
        <end position="291"/>
    </location>
    <ligand>
        <name>NAD(+)</name>
        <dbReference type="ChEBI" id="CHEBI:57540"/>
    </ligand>
</feature>
<keyword evidence="14" id="KW-1185">Reference proteome</keyword>
<comment type="function">
    <text evidence="2 11">NAD-binding protein involved in the addition of a carboxymethylaminomethyl (cmnm) group at the wobble position (U34) of certain tRNAs, forming tRNA-cmnm(5)s(2)U34.</text>
</comment>
<dbReference type="PANTHER" id="PTHR11806:SF0">
    <property type="entry name" value="PROTEIN MTO1 HOMOLOG, MITOCHONDRIAL"/>
    <property type="match status" value="1"/>
</dbReference>
<organism evidence="13 14">
    <name type="scientific">Thermogutta terrifontis</name>
    <dbReference type="NCBI Taxonomy" id="1331910"/>
    <lineage>
        <taxon>Bacteria</taxon>
        <taxon>Pseudomonadati</taxon>
        <taxon>Planctomycetota</taxon>
        <taxon>Planctomycetia</taxon>
        <taxon>Pirellulales</taxon>
        <taxon>Thermoguttaceae</taxon>
        <taxon>Thermogutta</taxon>
    </lineage>
</organism>
<gene>
    <name evidence="11" type="primary">mnmG</name>
    <name evidence="11" type="synonym">gidA</name>
    <name evidence="13" type="ORF">THTE_2471</name>
</gene>
<dbReference type="Gene3D" id="1.10.10.1800">
    <property type="entry name" value="tRNA uridine 5-carboxymethylaminomethyl modification enzyme MnmG/GidA"/>
    <property type="match status" value="1"/>
</dbReference>
<dbReference type="EMBL" id="CP018477">
    <property type="protein sequence ID" value="ASV75073.1"/>
    <property type="molecule type" value="Genomic_DNA"/>
</dbReference>
<dbReference type="Pfam" id="PF01134">
    <property type="entry name" value="GIDA"/>
    <property type="match status" value="1"/>
</dbReference>
<dbReference type="Pfam" id="PF13932">
    <property type="entry name" value="SAM_GIDA_C"/>
    <property type="match status" value="1"/>
</dbReference>
<feature type="domain" description="tRNA uridine 5-carboxymethylaminomethyl modification enzyme C-terminal subdomain" evidence="12">
    <location>
        <begin position="530"/>
        <end position="601"/>
    </location>
</feature>
<dbReference type="InterPro" id="IPR002218">
    <property type="entry name" value="MnmG-rel"/>
</dbReference>
<sequence>MDISTYEYDVIVIGAGHAGVEAALAAARMGARTALLTSNLDTIAKMSCNPAIGGVAKGQIVREIDALGGAMGLAIDRTAIQFRLLNRRKGPAMHGPRAQADKLAYHQEVKRICESQDNLSLRQETAEELLVEEARGRTRITGVLVRGGAIYRAPCVVVCAGTFMQGLLHFGDKTMVGGRAGEEAVVGLSRSLRQLGFVVSRFKTGTPPRLNGRTIDYSRLEIQHGDEHPVPFSFMTNEITQPQLPCWITYTNERVHEIIRQNLHRAPMFTGQIQSTGPRYCPSVEIKIVRFPDRPRHQLFLEPEGRNTLEIYVNGLSTSLPRDVQEAMIREITGLEKAEIIRYGYAIEYDYLPPDQLHLSLETKRVEGLFLAGQVNGTTGYEEAAGQGLIAGINAVLKLRGKDPLILRRDQAYIGVMIDDLVTRGVDEPYRMFTSRAEYRLRLRHDNADRRLTPLGRELGLVDDARWNRFVQKVEAIERLRAVLEATRHGGVPVSRLLTRPEVSWEDIVSIAPSLAEFPREVVEQVVIDIKYAGYLAREEAAIEQQRRLAEKRIPDDIDYFSVPHLRAEAREKFSKIRPRDFAQAGRISGITPADLAVLALYLERRSRPDHSVSATSGELFTQVKEDEVQAGRIVDEQSALGSEISFEDIHRRELPVFDCLDDGHSD</sequence>
<comment type="caution">
    <text evidence="11">Lacks conserved residue(s) required for the propagation of feature annotation.</text>
</comment>
<dbReference type="InterPro" id="IPR040131">
    <property type="entry name" value="MnmG_N"/>
</dbReference>
<dbReference type="InterPro" id="IPR026904">
    <property type="entry name" value="MnmG_C"/>
</dbReference>
<keyword evidence="8 11" id="KW-0520">NAD</keyword>
<dbReference type="Pfam" id="PF21680">
    <property type="entry name" value="GIDA_C_1st"/>
    <property type="match status" value="1"/>
</dbReference>
<proteinExistence type="inferred from homology"/>
<evidence type="ECO:0000256" key="10">
    <source>
        <dbReference type="ARBA" id="ARBA00031800"/>
    </source>
</evidence>
<dbReference type="Gene3D" id="1.10.150.570">
    <property type="entry name" value="GidA associated domain, C-terminal subdomain"/>
    <property type="match status" value="1"/>
</dbReference>
<dbReference type="RefSeq" id="WP_095415236.1">
    <property type="nucleotide sequence ID" value="NZ_CP018477.1"/>
</dbReference>
<dbReference type="KEGG" id="ttf:THTE_2471"/>
<evidence type="ECO:0000313" key="14">
    <source>
        <dbReference type="Proteomes" id="UP000215086"/>
    </source>
</evidence>
<dbReference type="InterPro" id="IPR036188">
    <property type="entry name" value="FAD/NAD-bd_sf"/>
</dbReference>
<dbReference type="GO" id="GO:0002098">
    <property type="term" value="P:tRNA wobble uridine modification"/>
    <property type="evidence" value="ECO:0007669"/>
    <property type="project" value="InterPro"/>
</dbReference>
<evidence type="ECO:0000256" key="4">
    <source>
        <dbReference type="ARBA" id="ARBA00020461"/>
    </source>
</evidence>
<reference evidence="13 14" key="1">
    <citation type="journal article" name="Front. Microbiol.">
        <title>Sugar Metabolism of the First Thermophilic Planctomycete Thermogutta terrifontis: Comparative Genomic and Transcriptomic Approaches.</title>
        <authorList>
            <person name="Elcheninov A.G."/>
            <person name="Menzel P."/>
            <person name="Gudbergsdottir S.R."/>
            <person name="Slesarev A.I."/>
            <person name="Kadnikov V.V."/>
            <person name="Krogh A."/>
            <person name="Bonch-Osmolovskaya E.A."/>
            <person name="Peng X."/>
            <person name="Kublanov I.V."/>
        </authorList>
    </citation>
    <scope>NUCLEOTIDE SEQUENCE [LARGE SCALE GENOMIC DNA]</scope>
    <source>
        <strain evidence="13 14">R1</strain>
    </source>
</reference>
<dbReference type="FunFam" id="3.50.50.60:FF:000002">
    <property type="entry name" value="tRNA uridine 5-carboxymethylaminomethyl modification enzyme MnmG"/>
    <property type="match status" value="1"/>
</dbReference>
<evidence type="ECO:0000313" key="13">
    <source>
        <dbReference type="EMBL" id="ASV75073.1"/>
    </source>
</evidence>
<dbReference type="GO" id="GO:0050660">
    <property type="term" value="F:flavin adenine dinucleotide binding"/>
    <property type="evidence" value="ECO:0007669"/>
    <property type="project" value="UniProtKB-UniRule"/>
</dbReference>
<dbReference type="Gene3D" id="3.50.50.60">
    <property type="entry name" value="FAD/NAD(P)-binding domain"/>
    <property type="match status" value="2"/>
</dbReference>
<dbReference type="FunFam" id="1.10.150.570:FF:000001">
    <property type="entry name" value="tRNA uridine 5-carboxymethylaminomethyl modification enzyme MnmG"/>
    <property type="match status" value="1"/>
</dbReference>
<dbReference type="NCBIfam" id="TIGR00136">
    <property type="entry name" value="mnmG_gidA"/>
    <property type="match status" value="1"/>
</dbReference>
<accession>A0A286RGI3</accession>
<dbReference type="InterPro" id="IPR004416">
    <property type="entry name" value="MnmG"/>
</dbReference>
<dbReference type="SUPFAM" id="SSF51905">
    <property type="entry name" value="FAD/NAD(P)-binding domain"/>
    <property type="match status" value="1"/>
</dbReference>
<evidence type="ECO:0000259" key="12">
    <source>
        <dbReference type="SMART" id="SM01228"/>
    </source>
</evidence>
<evidence type="ECO:0000256" key="7">
    <source>
        <dbReference type="ARBA" id="ARBA00022827"/>
    </source>
</evidence>
<dbReference type="PROSITE" id="PS01280">
    <property type="entry name" value="GIDA_1"/>
    <property type="match status" value="1"/>
</dbReference>
<evidence type="ECO:0000256" key="6">
    <source>
        <dbReference type="ARBA" id="ARBA00022694"/>
    </source>
</evidence>
<evidence type="ECO:0000256" key="9">
    <source>
        <dbReference type="ARBA" id="ARBA00025948"/>
    </source>
</evidence>
<dbReference type="Proteomes" id="UP000215086">
    <property type="component" value="Chromosome"/>
</dbReference>
<dbReference type="InterPro" id="IPR044920">
    <property type="entry name" value="MnmG_C_subdom_sf"/>
</dbReference>
<comment type="subunit">
    <text evidence="9 11">Homodimer. Heterotetramer of two MnmE and two MnmG subunits.</text>
</comment>
<keyword evidence="7 11" id="KW-0274">FAD</keyword>
<dbReference type="HAMAP" id="MF_00129">
    <property type="entry name" value="MnmG_GidA"/>
    <property type="match status" value="1"/>
</dbReference>
<name>A0A286RGI3_9BACT</name>
<dbReference type="PROSITE" id="PS01281">
    <property type="entry name" value="GIDA_2"/>
    <property type="match status" value="1"/>
</dbReference>
<feature type="binding site" evidence="11">
    <location>
        <begin position="14"/>
        <end position="19"/>
    </location>
    <ligand>
        <name>FAD</name>
        <dbReference type="ChEBI" id="CHEBI:57692"/>
    </ligand>
</feature>
<comment type="cofactor">
    <cofactor evidence="1 11">
        <name>FAD</name>
        <dbReference type="ChEBI" id="CHEBI:57692"/>
    </cofactor>
</comment>
<evidence type="ECO:0000256" key="5">
    <source>
        <dbReference type="ARBA" id="ARBA00022630"/>
    </source>
</evidence>
<comment type="subcellular location">
    <subcellularLocation>
        <location evidence="11">Cytoplasm</location>
    </subcellularLocation>
</comment>
<evidence type="ECO:0000256" key="3">
    <source>
        <dbReference type="ARBA" id="ARBA00007653"/>
    </source>
</evidence>
<dbReference type="GO" id="GO:0005829">
    <property type="term" value="C:cytosol"/>
    <property type="evidence" value="ECO:0007669"/>
    <property type="project" value="TreeGrafter"/>
</dbReference>
<keyword evidence="5 11" id="KW-0285">Flavoprotein</keyword>
<comment type="similarity">
    <text evidence="3 11">Belongs to the MnmG family.</text>
</comment>
<evidence type="ECO:0000256" key="2">
    <source>
        <dbReference type="ARBA" id="ARBA00003717"/>
    </source>
</evidence>
<dbReference type="InterPro" id="IPR049312">
    <property type="entry name" value="GIDA_C_N"/>
</dbReference>